<sequence length="81" mass="9020">LDNLAEATHQSSRQPKSCTGHLGYVYPNPRTFSHHVHWANLPSYKCPPPIPFQVKTFFTITTTSNTSTNGSTTITLRETTS</sequence>
<dbReference type="Proteomes" id="UP000186601">
    <property type="component" value="Unassembled WGS sequence"/>
</dbReference>
<evidence type="ECO:0000313" key="2">
    <source>
        <dbReference type="Proteomes" id="UP000186601"/>
    </source>
</evidence>
<proteinExistence type="predicted"/>
<dbReference type="AlphaFoldDB" id="A0A2R6S6U2"/>
<gene>
    <name evidence="1" type="ORF">PHLCEN_2v154</name>
</gene>
<reference evidence="1 2" key="1">
    <citation type="submission" date="2018-02" db="EMBL/GenBank/DDBJ databases">
        <title>Genome sequence of the basidiomycete white-rot fungus Phlebia centrifuga.</title>
        <authorList>
            <person name="Granchi Z."/>
            <person name="Peng M."/>
            <person name="de Vries R.P."/>
            <person name="Hilden K."/>
            <person name="Makela M.R."/>
            <person name="Grigoriev I."/>
            <person name="Riley R."/>
        </authorList>
    </citation>
    <scope>NUCLEOTIDE SEQUENCE [LARGE SCALE GENOMIC DNA]</scope>
    <source>
        <strain evidence="1 2">FBCC195</strain>
    </source>
</reference>
<name>A0A2R6S6U2_9APHY</name>
<comment type="caution">
    <text evidence="1">The sequence shown here is derived from an EMBL/GenBank/DDBJ whole genome shotgun (WGS) entry which is preliminary data.</text>
</comment>
<protein>
    <submittedName>
        <fullName evidence="1">Uncharacterized protein</fullName>
    </submittedName>
</protein>
<dbReference type="EMBL" id="MLYV02000011">
    <property type="protein sequence ID" value="PSS38014.1"/>
    <property type="molecule type" value="Genomic_DNA"/>
</dbReference>
<evidence type="ECO:0000313" key="1">
    <source>
        <dbReference type="EMBL" id="PSS38014.1"/>
    </source>
</evidence>
<feature type="non-terminal residue" evidence="1">
    <location>
        <position position="1"/>
    </location>
</feature>
<organism evidence="1 2">
    <name type="scientific">Hermanssonia centrifuga</name>
    <dbReference type="NCBI Taxonomy" id="98765"/>
    <lineage>
        <taxon>Eukaryota</taxon>
        <taxon>Fungi</taxon>
        <taxon>Dikarya</taxon>
        <taxon>Basidiomycota</taxon>
        <taxon>Agaricomycotina</taxon>
        <taxon>Agaricomycetes</taxon>
        <taxon>Polyporales</taxon>
        <taxon>Meruliaceae</taxon>
        <taxon>Hermanssonia</taxon>
    </lineage>
</organism>
<accession>A0A2R6S6U2</accession>
<keyword evidence="2" id="KW-1185">Reference proteome</keyword>